<organism evidence="2 3">
    <name type="scientific">Varunaivibrio sulfuroxidans</name>
    <dbReference type="NCBI Taxonomy" id="1773489"/>
    <lineage>
        <taxon>Bacteria</taxon>
        <taxon>Pseudomonadati</taxon>
        <taxon>Pseudomonadota</taxon>
        <taxon>Alphaproteobacteria</taxon>
        <taxon>Rhodospirillales</taxon>
        <taxon>Magnetovibrionaceae</taxon>
        <taxon>Varunaivibrio</taxon>
    </lineage>
</organism>
<comment type="caution">
    <text evidence="2">The sequence shown here is derived from an EMBL/GenBank/DDBJ whole genome shotgun (WGS) entry which is preliminary data.</text>
</comment>
<evidence type="ECO:0000313" key="2">
    <source>
        <dbReference type="EMBL" id="TCS62536.1"/>
    </source>
</evidence>
<proteinExistence type="predicted"/>
<keyword evidence="1" id="KW-1133">Transmembrane helix</keyword>
<protein>
    <recommendedName>
        <fullName evidence="4">DUF454 domain-containing protein</fullName>
    </recommendedName>
</protein>
<evidence type="ECO:0008006" key="4">
    <source>
        <dbReference type="Google" id="ProtNLM"/>
    </source>
</evidence>
<gene>
    <name evidence="2" type="ORF">EDD55_10582</name>
</gene>
<reference evidence="2 3" key="1">
    <citation type="submission" date="2019-03" db="EMBL/GenBank/DDBJ databases">
        <title>Genomic Encyclopedia of Type Strains, Phase IV (KMG-IV): sequencing the most valuable type-strain genomes for metagenomic binning, comparative biology and taxonomic classification.</title>
        <authorList>
            <person name="Goeker M."/>
        </authorList>
    </citation>
    <scope>NUCLEOTIDE SEQUENCE [LARGE SCALE GENOMIC DNA]</scope>
    <source>
        <strain evidence="2 3">DSM 101688</strain>
    </source>
</reference>
<keyword evidence="3" id="KW-1185">Reference proteome</keyword>
<feature type="transmembrane region" description="Helical" evidence="1">
    <location>
        <begin position="110"/>
        <end position="139"/>
    </location>
</feature>
<dbReference type="Proteomes" id="UP000295304">
    <property type="component" value="Unassembled WGS sequence"/>
</dbReference>
<dbReference type="GO" id="GO:0005886">
    <property type="term" value="C:plasma membrane"/>
    <property type="evidence" value="ECO:0007669"/>
    <property type="project" value="TreeGrafter"/>
</dbReference>
<dbReference type="PANTHER" id="PTHR35813:SF1">
    <property type="entry name" value="INNER MEMBRANE PROTEIN YBAN"/>
    <property type="match status" value="1"/>
</dbReference>
<evidence type="ECO:0000313" key="3">
    <source>
        <dbReference type="Proteomes" id="UP000295304"/>
    </source>
</evidence>
<evidence type="ECO:0000256" key="1">
    <source>
        <dbReference type="SAM" id="Phobius"/>
    </source>
</evidence>
<dbReference type="EMBL" id="SLZW01000005">
    <property type="protein sequence ID" value="TCS62536.1"/>
    <property type="molecule type" value="Genomic_DNA"/>
</dbReference>
<dbReference type="Pfam" id="PF04304">
    <property type="entry name" value="DUF454"/>
    <property type="match status" value="1"/>
</dbReference>
<dbReference type="InterPro" id="IPR007401">
    <property type="entry name" value="DUF454"/>
</dbReference>
<feature type="transmembrane region" description="Helical" evidence="1">
    <location>
        <begin position="30"/>
        <end position="51"/>
    </location>
</feature>
<dbReference type="AlphaFoldDB" id="A0A4R3JBR6"/>
<accession>A0A4R3JBR6</accession>
<keyword evidence="1" id="KW-0472">Membrane</keyword>
<sequence length="158" mass="17005">MTVLRHAPRRRSPRADAFEQNLKRGPARGIFLFLGGLFFIVGIVGVVLPVLPTTPFMLLALWAFAKSSARAHRWLYTHRVFGPSLRLWREQGVIPPGAKIMALTFMSASLGYLAIFAAAPTAAVAVSAVLMTLGAGYILTRPSAPPSPPGDETPEGPQ</sequence>
<keyword evidence="1" id="KW-0812">Transmembrane</keyword>
<dbReference type="RefSeq" id="WP_243644770.1">
    <property type="nucleotide sequence ID" value="NZ_CP119676.1"/>
</dbReference>
<dbReference type="PANTHER" id="PTHR35813">
    <property type="entry name" value="INNER MEMBRANE PROTEIN YBAN"/>
    <property type="match status" value="1"/>
</dbReference>
<name>A0A4R3JBR6_9PROT</name>